<evidence type="ECO:0000313" key="2">
    <source>
        <dbReference type="Proteomes" id="UP000615446"/>
    </source>
</evidence>
<reference evidence="1" key="1">
    <citation type="submission" date="2019-10" db="EMBL/GenBank/DDBJ databases">
        <title>Conservation and host-specific expression of non-tandemly repeated heterogenous ribosome RNA gene in arbuscular mycorrhizal fungi.</title>
        <authorList>
            <person name="Maeda T."/>
            <person name="Kobayashi Y."/>
            <person name="Nakagawa T."/>
            <person name="Ezawa T."/>
            <person name="Yamaguchi K."/>
            <person name="Bino T."/>
            <person name="Nishimoto Y."/>
            <person name="Shigenobu S."/>
            <person name="Kawaguchi M."/>
        </authorList>
    </citation>
    <scope>NUCLEOTIDE SEQUENCE</scope>
    <source>
        <strain evidence="1">HR1</strain>
    </source>
</reference>
<dbReference type="InterPro" id="IPR032675">
    <property type="entry name" value="LRR_dom_sf"/>
</dbReference>
<accession>A0A8H3LZ75</accession>
<gene>
    <name evidence="1" type="ORF">RCL2_002249300</name>
</gene>
<proteinExistence type="predicted"/>
<sequence>MDVPSTTTTTEVNSLSQNFINKNLNAGKKMLRKKRFKEFSQFLPQLELEPSQQPSLVSDVLEEIFSLVAEADTHSSVYYYYDNVALKNLHSCALVNRQWCTSAVRILWRRPFGPFHNGGRKLITTYLRGLDVEERRDLKLKRIKLPTVSPIPMFNYPSFMRHLDYGEMLYAVEAWCAALPKRRPHAVLSVMRVLLRLFLHNSGPLSSLKLSSLGEDYHDEKVMILAEPEIRGLITSVRTLSLDGFDYNQHGLLVRLPDLCKNVEYLQLRGWYGNQDTETSDTTTTTNNNTTPLQKDAAAISLRRLIKAQKSLITLDMIDCKAYLGHIISALDTQSISLRKVKFRLVNFRDCGPWDGLATCHRLTNLEFWLCKGITQKMFTPLINATFPELEEVKMLQYGRGCEKFKTWINNMNGTTIKEDAVEDSDDDSDL</sequence>
<dbReference type="Gene3D" id="3.80.10.10">
    <property type="entry name" value="Ribonuclease Inhibitor"/>
    <property type="match status" value="1"/>
</dbReference>
<protein>
    <recommendedName>
        <fullName evidence="3">F-box domain-containing protein</fullName>
    </recommendedName>
</protein>
<name>A0A8H3LZ75_9GLOM</name>
<organism evidence="1 2">
    <name type="scientific">Rhizophagus clarus</name>
    <dbReference type="NCBI Taxonomy" id="94130"/>
    <lineage>
        <taxon>Eukaryota</taxon>
        <taxon>Fungi</taxon>
        <taxon>Fungi incertae sedis</taxon>
        <taxon>Mucoromycota</taxon>
        <taxon>Glomeromycotina</taxon>
        <taxon>Glomeromycetes</taxon>
        <taxon>Glomerales</taxon>
        <taxon>Glomeraceae</taxon>
        <taxon>Rhizophagus</taxon>
    </lineage>
</organism>
<dbReference type="Proteomes" id="UP000615446">
    <property type="component" value="Unassembled WGS sequence"/>
</dbReference>
<dbReference type="OrthoDB" id="2352152at2759"/>
<evidence type="ECO:0008006" key="3">
    <source>
        <dbReference type="Google" id="ProtNLM"/>
    </source>
</evidence>
<dbReference type="AlphaFoldDB" id="A0A8H3LZ75"/>
<evidence type="ECO:0000313" key="1">
    <source>
        <dbReference type="EMBL" id="GES95829.1"/>
    </source>
</evidence>
<dbReference type="EMBL" id="BLAL01000244">
    <property type="protein sequence ID" value="GES95829.1"/>
    <property type="molecule type" value="Genomic_DNA"/>
</dbReference>
<dbReference type="SUPFAM" id="SSF52047">
    <property type="entry name" value="RNI-like"/>
    <property type="match status" value="1"/>
</dbReference>
<comment type="caution">
    <text evidence="1">The sequence shown here is derived from an EMBL/GenBank/DDBJ whole genome shotgun (WGS) entry which is preliminary data.</text>
</comment>